<accession>A0A8S3ZZD4</accession>
<reference evidence="7" key="1">
    <citation type="submission" date="2021-04" db="EMBL/GenBank/DDBJ databases">
        <authorList>
            <consortium name="Molecular Ecology Group"/>
        </authorList>
    </citation>
    <scope>NUCLEOTIDE SEQUENCE</scope>
</reference>
<comment type="caution">
    <text evidence="7">The sequence shown here is derived from an EMBL/GenBank/DDBJ whole genome shotgun (WGS) entry which is preliminary data.</text>
</comment>
<organism evidence="7 8">
    <name type="scientific">Candidula unifasciata</name>
    <dbReference type="NCBI Taxonomy" id="100452"/>
    <lineage>
        <taxon>Eukaryota</taxon>
        <taxon>Metazoa</taxon>
        <taxon>Spiralia</taxon>
        <taxon>Lophotrochozoa</taxon>
        <taxon>Mollusca</taxon>
        <taxon>Gastropoda</taxon>
        <taxon>Heterobranchia</taxon>
        <taxon>Euthyneura</taxon>
        <taxon>Panpulmonata</taxon>
        <taxon>Eupulmonata</taxon>
        <taxon>Stylommatophora</taxon>
        <taxon>Helicina</taxon>
        <taxon>Helicoidea</taxon>
        <taxon>Geomitridae</taxon>
        <taxon>Candidula</taxon>
    </lineage>
</organism>
<dbReference type="Proteomes" id="UP000678393">
    <property type="component" value="Unassembled WGS sequence"/>
</dbReference>
<evidence type="ECO:0000256" key="3">
    <source>
        <dbReference type="ARBA" id="ARBA00022989"/>
    </source>
</evidence>
<dbReference type="PANTHER" id="PTHR31872:SF4">
    <property type="entry name" value="TRANSMEMBRANE PROTEIN 179"/>
    <property type="match status" value="1"/>
</dbReference>
<dbReference type="PANTHER" id="PTHR31872">
    <property type="entry name" value="TRANSMEMBRANE PROTEIN 179"/>
    <property type="match status" value="1"/>
</dbReference>
<name>A0A8S3ZZD4_9EUPU</name>
<feature type="transmembrane region" description="Helical" evidence="6">
    <location>
        <begin position="183"/>
        <end position="207"/>
    </location>
</feature>
<evidence type="ECO:0000313" key="8">
    <source>
        <dbReference type="Proteomes" id="UP000678393"/>
    </source>
</evidence>
<feature type="transmembrane region" description="Helical" evidence="6">
    <location>
        <begin position="12"/>
        <end position="33"/>
    </location>
</feature>
<keyword evidence="8" id="KW-1185">Reference proteome</keyword>
<comment type="similarity">
    <text evidence="5">Belongs to the TMEM179 family.</text>
</comment>
<protein>
    <submittedName>
        <fullName evidence="7">Uncharacterized protein</fullName>
    </submittedName>
</protein>
<feature type="transmembrane region" description="Helical" evidence="6">
    <location>
        <begin position="82"/>
        <end position="103"/>
    </location>
</feature>
<evidence type="ECO:0000313" key="7">
    <source>
        <dbReference type="EMBL" id="CAG5133558.1"/>
    </source>
</evidence>
<dbReference type="EMBL" id="CAJHNH020006312">
    <property type="protein sequence ID" value="CAG5133558.1"/>
    <property type="molecule type" value="Genomic_DNA"/>
</dbReference>
<gene>
    <name evidence="7" type="ORF">CUNI_LOCUS19116</name>
</gene>
<dbReference type="InterPro" id="IPR059010">
    <property type="entry name" value="TMEM179-179B"/>
</dbReference>
<keyword evidence="3 6" id="KW-1133">Transmembrane helix</keyword>
<proteinExistence type="inferred from homology"/>
<sequence length="230" mass="26190">MKPVLELLKSFYIQRIILYCVIAVFSFLVIVPLGDLKIRFTDGHCSRCLLYSTVMYAFNATSTQTYCRQIEFGEQEVCEYSIAVSSVFCLIYPSLFSVVYFFLYRRDNAETRDENKLDLAQGLFLLHILFEVAVVILMLVSACLITAGYRFICDSLHGDGHQLGSCMDAENFANWCGYDGSNFYVSLAISTAGGWCLFVSWLLQGLLGMWKLWRLNMLPVLPLPCCKQDE</sequence>
<dbReference type="OrthoDB" id="6060335at2759"/>
<comment type="subcellular location">
    <subcellularLocation>
        <location evidence="1">Membrane</location>
        <topology evidence="1">Multi-pass membrane protein</topology>
    </subcellularLocation>
</comment>
<feature type="transmembrane region" description="Helical" evidence="6">
    <location>
        <begin position="124"/>
        <end position="149"/>
    </location>
</feature>
<dbReference type="InterPro" id="IPR029673">
    <property type="entry name" value="TMEM179"/>
</dbReference>
<evidence type="ECO:0000256" key="6">
    <source>
        <dbReference type="SAM" id="Phobius"/>
    </source>
</evidence>
<evidence type="ECO:0000256" key="1">
    <source>
        <dbReference type="ARBA" id="ARBA00004141"/>
    </source>
</evidence>
<dbReference type="AlphaFoldDB" id="A0A8S3ZZD4"/>
<keyword evidence="4 6" id="KW-0472">Membrane</keyword>
<evidence type="ECO:0000256" key="2">
    <source>
        <dbReference type="ARBA" id="ARBA00022692"/>
    </source>
</evidence>
<dbReference type="Pfam" id="PF26158">
    <property type="entry name" value="Claudin_TMEM179-179B"/>
    <property type="match status" value="1"/>
</dbReference>
<keyword evidence="2 6" id="KW-0812">Transmembrane</keyword>
<evidence type="ECO:0000256" key="5">
    <source>
        <dbReference type="ARBA" id="ARBA00093776"/>
    </source>
</evidence>
<evidence type="ECO:0000256" key="4">
    <source>
        <dbReference type="ARBA" id="ARBA00023136"/>
    </source>
</evidence>